<sequence>MSDTYRLATWKDAETLLDLITRAYESIRALDIAFTATEADLGMIQDNLTQHTCYVLEQNGSLVATISLKTLEEVTEYPFLYWFAVDPARANRGIGSKLLRYVEETVVRDTLQVPAVTLATSRKHPWLLSMYERRGYVPFYERELGHDDTLVFLKKQLVGTGFTIRGAE</sequence>
<keyword evidence="2" id="KW-0012">Acyltransferase</keyword>
<name>A0A9X3TQ56_9BACL</name>
<gene>
    <name evidence="4" type="ORF">O3V59_08745</name>
</gene>
<dbReference type="PANTHER" id="PTHR43800">
    <property type="entry name" value="PEPTIDYL-LYSINE N-ACETYLTRANSFERASE YJAB"/>
    <property type="match status" value="1"/>
</dbReference>
<dbReference type="Gene3D" id="3.40.630.30">
    <property type="match status" value="1"/>
</dbReference>
<evidence type="ECO:0000256" key="1">
    <source>
        <dbReference type="ARBA" id="ARBA00022679"/>
    </source>
</evidence>
<dbReference type="PANTHER" id="PTHR43800:SF1">
    <property type="entry name" value="PEPTIDYL-LYSINE N-ACETYLTRANSFERASE YJAB"/>
    <property type="match status" value="1"/>
</dbReference>
<accession>A0A9X3TQ56</accession>
<proteinExistence type="predicted"/>
<dbReference type="RefSeq" id="WP_029099348.1">
    <property type="nucleotide sequence ID" value="NZ_JAPYYP010000008.1"/>
</dbReference>
<evidence type="ECO:0000313" key="5">
    <source>
        <dbReference type="Proteomes" id="UP001151071"/>
    </source>
</evidence>
<keyword evidence="1" id="KW-0808">Transferase</keyword>
<dbReference type="Pfam" id="PF00583">
    <property type="entry name" value="Acetyltransf_1"/>
    <property type="match status" value="1"/>
</dbReference>
<keyword evidence="5" id="KW-1185">Reference proteome</keyword>
<dbReference type="EMBL" id="JAPYYP010000008">
    <property type="protein sequence ID" value="MDA5108447.1"/>
    <property type="molecule type" value="Genomic_DNA"/>
</dbReference>
<feature type="domain" description="N-acetyltransferase" evidence="3">
    <location>
        <begin position="3"/>
        <end position="158"/>
    </location>
</feature>
<dbReference type="CDD" id="cd04301">
    <property type="entry name" value="NAT_SF"/>
    <property type="match status" value="1"/>
</dbReference>
<dbReference type="Proteomes" id="UP001151071">
    <property type="component" value="Unassembled WGS sequence"/>
</dbReference>
<evidence type="ECO:0000313" key="4">
    <source>
        <dbReference type="EMBL" id="MDA5108447.1"/>
    </source>
</evidence>
<protein>
    <submittedName>
        <fullName evidence="4">GNAT family N-acetyltransferase</fullName>
    </submittedName>
</protein>
<evidence type="ECO:0000259" key="3">
    <source>
        <dbReference type="PROSITE" id="PS51186"/>
    </source>
</evidence>
<dbReference type="AlphaFoldDB" id="A0A9X3TQ56"/>
<organism evidence="4 5">
    <name type="scientific">Brevibacillus thermoruber</name>
    <dbReference type="NCBI Taxonomy" id="33942"/>
    <lineage>
        <taxon>Bacteria</taxon>
        <taxon>Bacillati</taxon>
        <taxon>Bacillota</taxon>
        <taxon>Bacilli</taxon>
        <taxon>Bacillales</taxon>
        <taxon>Paenibacillaceae</taxon>
        <taxon>Brevibacillus</taxon>
    </lineage>
</organism>
<dbReference type="InterPro" id="IPR000182">
    <property type="entry name" value="GNAT_dom"/>
</dbReference>
<evidence type="ECO:0000256" key="2">
    <source>
        <dbReference type="ARBA" id="ARBA00023315"/>
    </source>
</evidence>
<dbReference type="GO" id="GO:0016747">
    <property type="term" value="F:acyltransferase activity, transferring groups other than amino-acyl groups"/>
    <property type="evidence" value="ECO:0007669"/>
    <property type="project" value="InterPro"/>
</dbReference>
<reference evidence="4" key="1">
    <citation type="submission" date="2022-12" db="EMBL/GenBank/DDBJ databases">
        <title>Draft genome sequence of the thermophilic strain Brevibacillus thermoruber HT42, isolated from Los Humeros, Puebla, Mexico, with biotechnological potential.</title>
        <authorList>
            <person name="Lara Sanchez J."/>
            <person name="Solis Palacios R."/>
            <person name="Bustos Baena A.S."/>
            <person name="Ruz Baez A.E."/>
            <person name="Espinosa Luna G."/>
            <person name="Oliart Ros R.M."/>
        </authorList>
    </citation>
    <scope>NUCLEOTIDE SEQUENCE</scope>
    <source>
        <strain evidence="4">HT42</strain>
    </source>
</reference>
<dbReference type="PROSITE" id="PS51186">
    <property type="entry name" value="GNAT"/>
    <property type="match status" value="1"/>
</dbReference>
<dbReference type="SUPFAM" id="SSF55729">
    <property type="entry name" value="Acyl-CoA N-acyltransferases (Nat)"/>
    <property type="match status" value="1"/>
</dbReference>
<dbReference type="InterPro" id="IPR016181">
    <property type="entry name" value="Acyl_CoA_acyltransferase"/>
</dbReference>
<comment type="caution">
    <text evidence="4">The sequence shown here is derived from an EMBL/GenBank/DDBJ whole genome shotgun (WGS) entry which is preliminary data.</text>
</comment>